<gene>
    <name evidence="2" type="ORF">PC115_g6803</name>
</gene>
<dbReference type="VEuPathDB" id="FungiDB:PC110_g10697"/>
<evidence type="ECO:0000313" key="2">
    <source>
        <dbReference type="EMBL" id="KAG2929637.1"/>
    </source>
</evidence>
<accession>A0A8T1CZQ1</accession>
<feature type="region of interest" description="Disordered" evidence="1">
    <location>
        <begin position="138"/>
        <end position="192"/>
    </location>
</feature>
<organism evidence="2 3">
    <name type="scientific">Phytophthora cactorum</name>
    <dbReference type="NCBI Taxonomy" id="29920"/>
    <lineage>
        <taxon>Eukaryota</taxon>
        <taxon>Sar</taxon>
        <taxon>Stramenopiles</taxon>
        <taxon>Oomycota</taxon>
        <taxon>Peronosporomycetes</taxon>
        <taxon>Peronosporales</taxon>
        <taxon>Peronosporaceae</taxon>
        <taxon>Phytophthora</taxon>
    </lineage>
</organism>
<comment type="caution">
    <text evidence="2">The sequence shown here is derived from an EMBL/GenBank/DDBJ whole genome shotgun (WGS) entry which is preliminary data.</text>
</comment>
<feature type="compositionally biased region" description="Polar residues" evidence="1">
    <location>
        <begin position="138"/>
        <end position="147"/>
    </location>
</feature>
<feature type="compositionally biased region" description="Basic and acidic residues" evidence="1">
    <location>
        <begin position="28"/>
        <end position="44"/>
    </location>
</feature>
<dbReference type="EMBL" id="RCMI01000155">
    <property type="protein sequence ID" value="KAG2929637.1"/>
    <property type="molecule type" value="Genomic_DNA"/>
</dbReference>
<protein>
    <submittedName>
        <fullName evidence="2">Uncharacterized protein</fullName>
    </submittedName>
</protein>
<feature type="compositionally biased region" description="Basic residues" evidence="1">
    <location>
        <begin position="47"/>
        <end position="56"/>
    </location>
</feature>
<dbReference type="Proteomes" id="UP000774804">
    <property type="component" value="Unassembled WGS sequence"/>
</dbReference>
<name>A0A8T1CZQ1_9STRA</name>
<feature type="region of interest" description="Disordered" evidence="1">
    <location>
        <begin position="28"/>
        <end position="75"/>
    </location>
</feature>
<evidence type="ECO:0000313" key="3">
    <source>
        <dbReference type="Proteomes" id="UP000774804"/>
    </source>
</evidence>
<sequence length="210" mass="22672">MVAPTPKFPRYQLTAQERQLCREAILSDRHERRVRRAELKDDTQRAPQKKATRKKAAMAAMDIPQSKKGRAPPVSVGGVVTADAKKAVVTQATPEAKETLEAKATVEAKEITEAVATTQQPSVSVAEVGGAMNVSADSATPVQSSVPARSATHPSAGKRTRTGRVATRAPSRAVLQDGEEDGDEVQPANEVEYDERSTTYLLVSLMRIRI</sequence>
<reference evidence="2" key="1">
    <citation type="submission" date="2018-10" db="EMBL/GenBank/DDBJ databases">
        <title>Effector identification in a new, highly contiguous assembly of the strawberry crown rot pathogen Phytophthora cactorum.</title>
        <authorList>
            <person name="Armitage A.D."/>
            <person name="Nellist C.F."/>
            <person name="Bates H."/>
            <person name="Vickerstaff R.J."/>
            <person name="Harrison R.J."/>
        </authorList>
    </citation>
    <scope>NUCLEOTIDE SEQUENCE</scope>
    <source>
        <strain evidence="2">4032</strain>
    </source>
</reference>
<dbReference type="AlphaFoldDB" id="A0A8T1CZQ1"/>
<proteinExistence type="predicted"/>
<evidence type="ECO:0000256" key="1">
    <source>
        <dbReference type="SAM" id="MobiDB-lite"/>
    </source>
</evidence>